<proteinExistence type="predicted"/>
<reference evidence="1" key="1">
    <citation type="submission" date="2021-01" db="EMBL/GenBank/DDBJ databases">
        <title>Complete genome sequence of Clostridiales bacterium R-7.</title>
        <authorList>
            <person name="Mahoney-Kurpe S.C."/>
            <person name="Palevich N."/>
            <person name="Koike S."/>
            <person name="Moon C.D."/>
            <person name="Attwood G.T."/>
        </authorList>
    </citation>
    <scope>NUCLEOTIDE SEQUENCE</scope>
    <source>
        <strain evidence="1">R-7</strain>
    </source>
</reference>
<dbReference type="Proteomes" id="UP000682782">
    <property type="component" value="Chromosome"/>
</dbReference>
<dbReference type="EMBL" id="CP068393">
    <property type="protein sequence ID" value="QUC66343.1"/>
    <property type="molecule type" value="Genomic_DNA"/>
</dbReference>
<sequence>MPISISNTVTDESGRELLEYGTADFPIAFYNDNLDYVAVPWHWHPEFELILVTSGKERVHAGGQSFDVHAGEAYFINGSILHAAESLESSTTQHAMVFNAYVLGDEQSVYYLKYLQPLLTDEAKRVFHLKADGKWQSQAINNLETAWQAGSKDEPGCELKVRNCLSEIIWMILTHSSDQCIAESAAAIRDMERIKRMLSFLERHYDEPVTLEQIAESAAVCVSEALRCFRRTVNQTPIQFLKNMRLLKSADMLAGTDLPVYQIAEACGFQDMSYYAREFRKLKGCTPVEFRNRVRLL</sequence>
<organism evidence="1 2">
    <name type="scientific">Aristaeella hokkaidonensis</name>
    <dbReference type="NCBI Taxonomy" id="3046382"/>
    <lineage>
        <taxon>Bacteria</taxon>
        <taxon>Bacillati</taxon>
        <taxon>Bacillota</taxon>
        <taxon>Clostridia</taxon>
        <taxon>Eubacteriales</taxon>
        <taxon>Aristaeellaceae</taxon>
        <taxon>Aristaeella</taxon>
    </lineage>
</organism>
<accession>A0AC61MXG3</accession>
<protein>
    <submittedName>
        <fullName evidence="1">AraC family transcriptional regulator</fullName>
    </submittedName>
</protein>
<name>A0AC61MXG3_9FIRM</name>
<evidence type="ECO:0000313" key="1">
    <source>
        <dbReference type="EMBL" id="QUC66343.1"/>
    </source>
</evidence>
<keyword evidence="2" id="KW-1185">Reference proteome</keyword>
<evidence type="ECO:0000313" key="2">
    <source>
        <dbReference type="Proteomes" id="UP000682782"/>
    </source>
</evidence>
<gene>
    <name evidence="1" type="ORF">JYE49_10790</name>
</gene>